<accession>A0A7T0KEQ3</accession>
<keyword evidence="2" id="KW-1133">Transmembrane helix</keyword>
<dbReference type="InterPro" id="IPR048052">
    <property type="entry name" value="FM1-like"/>
</dbReference>
<feature type="region of interest" description="Disordered" evidence="1">
    <location>
        <begin position="34"/>
        <end position="94"/>
    </location>
</feature>
<dbReference type="SUPFAM" id="SSF49478">
    <property type="entry name" value="Cna protein B-type domain"/>
    <property type="match status" value="1"/>
</dbReference>
<dbReference type="Gene3D" id="2.60.40.740">
    <property type="match status" value="1"/>
</dbReference>
<dbReference type="Proteomes" id="UP000594681">
    <property type="component" value="Chromosome"/>
</dbReference>
<dbReference type="Pfam" id="PF16555">
    <property type="entry name" value="GramPos_pilinD1"/>
    <property type="match status" value="1"/>
</dbReference>
<reference evidence="6 7" key="1">
    <citation type="submission" date="2020-11" db="EMBL/GenBank/DDBJ databases">
        <title>Corynebacterium sp. ZJ-599.</title>
        <authorList>
            <person name="Zhou J."/>
        </authorList>
    </citation>
    <scope>NUCLEOTIDE SEQUENCE [LARGE SCALE GENOMIC DNA]</scope>
    <source>
        <strain evidence="6 7">ZJ-599</strain>
    </source>
</reference>
<evidence type="ECO:0000256" key="3">
    <source>
        <dbReference type="SAM" id="SignalP"/>
    </source>
</evidence>
<evidence type="ECO:0000259" key="4">
    <source>
        <dbReference type="Pfam" id="PF16555"/>
    </source>
</evidence>
<feature type="chain" id="PRO_5032595205" evidence="3">
    <location>
        <begin position="31"/>
        <end position="552"/>
    </location>
</feature>
<dbReference type="NCBIfam" id="NF033902">
    <property type="entry name" value="iso_D2_wall_anc"/>
    <property type="match status" value="1"/>
</dbReference>
<keyword evidence="2" id="KW-0472">Membrane</keyword>
<keyword evidence="7" id="KW-1185">Reference proteome</keyword>
<dbReference type="InterPro" id="IPR032364">
    <property type="entry name" value="GramPos_pilinD1_N"/>
</dbReference>
<name>A0A7T0KEQ3_9CORY</name>
<dbReference type="NCBIfam" id="TIGR01167">
    <property type="entry name" value="LPXTG_anchor"/>
    <property type="match status" value="1"/>
</dbReference>
<keyword evidence="3" id="KW-0732">Signal</keyword>
<evidence type="ECO:0000313" key="7">
    <source>
        <dbReference type="Proteomes" id="UP000594681"/>
    </source>
</evidence>
<dbReference type="EMBL" id="CP064954">
    <property type="protein sequence ID" value="QPK78910.1"/>
    <property type="molecule type" value="Genomic_DNA"/>
</dbReference>
<feature type="signal peptide" evidence="3">
    <location>
        <begin position="1"/>
        <end position="30"/>
    </location>
</feature>
<feature type="transmembrane region" description="Helical" evidence="2">
    <location>
        <begin position="525"/>
        <end position="545"/>
    </location>
</feature>
<feature type="domain" description="Gram-positive pilin subunit D1 N-terminal" evidence="4">
    <location>
        <begin position="66"/>
        <end position="215"/>
    </location>
</feature>
<proteinExistence type="predicted"/>
<protein>
    <submittedName>
        <fullName evidence="6">SpaH/EbpB family LPXTG-anchored major pilin</fullName>
    </submittedName>
</protein>
<feature type="domain" description="SpaA-like prealbumin fold" evidence="5">
    <location>
        <begin position="376"/>
        <end position="483"/>
    </location>
</feature>
<dbReference type="InterPro" id="IPR041033">
    <property type="entry name" value="SpaA_PFL_dom_1"/>
</dbReference>
<sequence length="552" mass="57885">MAKNVIALRSVSAAAVIGLSLGLGATGAVAQDGEQPAGTAAQDGEQPAGTPAPAGNPAHPATINQTTGTLTIHKKANPESTSDPTGEEDANVSGTPLEGVGFKFFKIKDIDLNTNDGLAKAAKLKASDFTYADGAVAGADLYEDKNAVKGELTTDGDGVIKLENLPIGAYYVVETTPKPGFAPASPFIAFVPMTKGNAAKGGTEWNYDVHAYPKNYESTATKAVEDTNQQVGQDITFSITGDVPGGLDRDKGLTKFVFSDDLDQTKVTYKAGQTPTVEVLGADATADALGTLTYKDDFTVAVDEGTQKLTAELTKDGLAKFNKDYKTTGKKLRLSFAATVKASGELTNKATVVSNNGTGGGDYTTETNETKSYWAKVNIVKKDAEDEKKVLKGAEFEVYGSADNQCTEADLVEDNKIEVDGQKKWTTNDKGQVTINGLHVNDWDDNSGASEQQFKAYCLLETKSPTGYELLSKPIKLELKKTPETGFTGTAGEGATDVKAENYELTATVKNLEDTTPKLPLTGGAGIGILAAIAAVLIGAGALYARRNSKTA</sequence>
<evidence type="ECO:0000313" key="6">
    <source>
        <dbReference type="EMBL" id="QPK78910.1"/>
    </source>
</evidence>
<dbReference type="KEGG" id="cliz:G7Y31_10395"/>
<dbReference type="Pfam" id="PF17802">
    <property type="entry name" value="SpaA"/>
    <property type="match status" value="1"/>
</dbReference>
<dbReference type="InterPro" id="IPR013783">
    <property type="entry name" value="Ig-like_fold"/>
</dbReference>
<evidence type="ECO:0000256" key="2">
    <source>
        <dbReference type="SAM" id="Phobius"/>
    </source>
</evidence>
<keyword evidence="2" id="KW-0812">Transmembrane</keyword>
<evidence type="ECO:0000256" key="1">
    <source>
        <dbReference type="SAM" id="MobiDB-lite"/>
    </source>
</evidence>
<dbReference type="AlphaFoldDB" id="A0A7T0KEQ3"/>
<evidence type="ECO:0000259" key="5">
    <source>
        <dbReference type="Pfam" id="PF17802"/>
    </source>
</evidence>
<organism evidence="6 7">
    <name type="scientific">Corynebacterium lizhenjunii</name>
    <dbReference type="NCBI Taxonomy" id="2709394"/>
    <lineage>
        <taxon>Bacteria</taxon>
        <taxon>Bacillati</taxon>
        <taxon>Actinomycetota</taxon>
        <taxon>Actinomycetes</taxon>
        <taxon>Mycobacteriales</taxon>
        <taxon>Corynebacteriaceae</taxon>
        <taxon>Corynebacterium</taxon>
    </lineage>
</organism>
<dbReference type="RefSeq" id="WP_165007196.1">
    <property type="nucleotide sequence ID" value="NZ_CP064954.1"/>
</dbReference>
<gene>
    <name evidence="6" type="ORF">G7Y31_10395</name>
</gene>
<feature type="compositionally biased region" description="Low complexity" evidence="1">
    <location>
        <begin position="47"/>
        <end position="62"/>
    </location>
</feature>
<dbReference type="Gene3D" id="2.60.40.10">
    <property type="entry name" value="Immunoglobulins"/>
    <property type="match status" value="2"/>
</dbReference>
<dbReference type="GO" id="GO:0005975">
    <property type="term" value="P:carbohydrate metabolic process"/>
    <property type="evidence" value="ECO:0007669"/>
    <property type="project" value="UniProtKB-ARBA"/>
</dbReference>